<dbReference type="Gene3D" id="3.10.350.10">
    <property type="entry name" value="LysM domain"/>
    <property type="match status" value="2"/>
</dbReference>
<dbReference type="EC" id="3.2.1.17" evidence="3"/>
<dbReference type="OrthoDB" id="9815002at2"/>
<reference evidence="3 4" key="1">
    <citation type="submission" date="2016-06" db="EMBL/GenBank/DDBJ databases">
        <title>Three novel species with peptidoglycan cell walls form the new genus Lacunisphaera gen. nov. in the family Opitutaceae of the verrucomicrobial subdivision 4.</title>
        <authorList>
            <person name="Rast P."/>
            <person name="Gloeckner I."/>
            <person name="Jogler M."/>
            <person name="Boedeker C."/>
            <person name="Jeske O."/>
            <person name="Wiegand S."/>
            <person name="Reinhardt R."/>
            <person name="Schumann P."/>
            <person name="Rohde M."/>
            <person name="Spring S."/>
            <person name="Gloeckner F.O."/>
            <person name="Jogler C."/>
        </authorList>
    </citation>
    <scope>NUCLEOTIDE SEQUENCE [LARGE SCALE GENOMIC DNA]</scope>
    <source>
        <strain evidence="3 4">IG16b</strain>
    </source>
</reference>
<dbReference type="KEGG" id="obg:Verru16b_03514"/>
<keyword evidence="3" id="KW-0378">Hydrolase</keyword>
<dbReference type="InterPro" id="IPR018392">
    <property type="entry name" value="LysM"/>
</dbReference>
<dbReference type="GO" id="GO:0003796">
    <property type="term" value="F:lysozyme activity"/>
    <property type="evidence" value="ECO:0007669"/>
    <property type="project" value="UniProtKB-EC"/>
</dbReference>
<dbReference type="PANTHER" id="PTHR33734:SF22">
    <property type="entry name" value="MEMBRANE-BOUND LYTIC MUREIN TRANSGLYCOSYLASE D"/>
    <property type="match status" value="1"/>
</dbReference>
<dbReference type="RefSeq" id="WP_069963462.1">
    <property type="nucleotide sequence ID" value="NZ_CP016094.1"/>
</dbReference>
<dbReference type="InterPro" id="IPR036779">
    <property type="entry name" value="LysM_dom_sf"/>
</dbReference>
<dbReference type="GO" id="GO:0008932">
    <property type="term" value="F:lytic endotransglycosylase activity"/>
    <property type="evidence" value="ECO:0007669"/>
    <property type="project" value="TreeGrafter"/>
</dbReference>
<dbReference type="Pfam" id="PF01476">
    <property type="entry name" value="LysM"/>
    <property type="match status" value="2"/>
</dbReference>
<feature type="region of interest" description="Disordered" evidence="1">
    <location>
        <begin position="268"/>
        <end position="306"/>
    </location>
</feature>
<dbReference type="STRING" id="1838286.Verru16b_03514"/>
<dbReference type="CDD" id="cd00118">
    <property type="entry name" value="LysM"/>
    <property type="match status" value="2"/>
</dbReference>
<sequence length="306" mass="30805">MKILQIFGAVVAVHLLAFIFIFASPGCQSGPRNLPTPDATVPDARAAAPITYGSPATPEPVDLGTMPVSYTPASPLGHASPTRPGSAAAVTVTPPKPVENVAPVSTYTVERGDSLWSISKKHGLTVAELAKANSLASGVALKPGRKLIIPGKPGAAVATAVPPAAMSLPAEKTPVPVRPTSGESVTHTVVVGESLGVIARKYQVSVGELAAANNITDPSKVRAGQQLVIPGFKAVGSKSAPAAVRPAADKPAAPAPAEAAPAPVVNAPRFEIAPPPPGQDLDAGLKEADTEVPTIKVEEPVPANGG</sequence>
<dbReference type="EMBL" id="CP016094">
    <property type="protein sequence ID" value="AOS46408.1"/>
    <property type="molecule type" value="Genomic_DNA"/>
</dbReference>
<dbReference type="PROSITE" id="PS51782">
    <property type="entry name" value="LYSM"/>
    <property type="match status" value="2"/>
</dbReference>
<evidence type="ECO:0000313" key="4">
    <source>
        <dbReference type="Proteomes" id="UP000095228"/>
    </source>
</evidence>
<feature type="region of interest" description="Disordered" evidence="1">
    <location>
        <begin position="74"/>
        <end position="93"/>
    </location>
</feature>
<dbReference type="Proteomes" id="UP000095228">
    <property type="component" value="Chromosome"/>
</dbReference>
<gene>
    <name evidence="3" type="ORF">Verru16b_03514</name>
</gene>
<evidence type="ECO:0000256" key="1">
    <source>
        <dbReference type="SAM" id="MobiDB-lite"/>
    </source>
</evidence>
<feature type="domain" description="LysM" evidence="2">
    <location>
        <begin position="105"/>
        <end position="149"/>
    </location>
</feature>
<dbReference type="AlphaFoldDB" id="A0A1D8AZT6"/>
<keyword evidence="3" id="KW-0326">Glycosidase</keyword>
<protein>
    <submittedName>
        <fullName evidence="3">Muramidase-2</fullName>
        <ecNumber evidence="3">3.2.1.17</ecNumber>
    </submittedName>
</protein>
<evidence type="ECO:0000313" key="3">
    <source>
        <dbReference type="EMBL" id="AOS46408.1"/>
    </source>
</evidence>
<organism evidence="3 4">
    <name type="scientific">Lacunisphaera limnophila</name>
    <dbReference type="NCBI Taxonomy" id="1838286"/>
    <lineage>
        <taxon>Bacteria</taxon>
        <taxon>Pseudomonadati</taxon>
        <taxon>Verrucomicrobiota</taxon>
        <taxon>Opitutia</taxon>
        <taxon>Opitutales</taxon>
        <taxon>Opitutaceae</taxon>
        <taxon>Lacunisphaera</taxon>
    </lineage>
</organism>
<keyword evidence="4" id="KW-1185">Reference proteome</keyword>
<feature type="domain" description="LysM" evidence="2">
    <location>
        <begin position="185"/>
        <end position="229"/>
    </location>
</feature>
<dbReference type="SUPFAM" id="SSF54106">
    <property type="entry name" value="LysM domain"/>
    <property type="match status" value="2"/>
</dbReference>
<proteinExistence type="predicted"/>
<name>A0A1D8AZT6_9BACT</name>
<dbReference type="PANTHER" id="PTHR33734">
    <property type="entry name" value="LYSM DOMAIN-CONTAINING GPI-ANCHORED PROTEIN 2"/>
    <property type="match status" value="1"/>
</dbReference>
<accession>A0A1D8AZT6</accession>
<dbReference type="SMART" id="SM00257">
    <property type="entry name" value="LysM"/>
    <property type="match status" value="2"/>
</dbReference>
<evidence type="ECO:0000259" key="2">
    <source>
        <dbReference type="PROSITE" id="PS51782"/>
    </source>
</evidence>